<keyword evidence="12" id="KW-1185">Reference proteome</keyword>
<feature type="compositionally biased region" description="Basic residues" evidence="10">
    <location>
        <begin position="137"/>
        <end position="149"/>
    </location>
</feature>
<dbReference type="GO" id="GO:0006310">
    <property type="term" value="P:DNA recombination"/>
    <property type="evidence" value="ECO:0007669"/>
    <property type="project" value="UniProtKB-UniRule"/>
</dbReference>
<keyword evidence="3 9" id="KW-0597">Phosphoprotein</keyword>
<keyword evidence="11" id="KW-0540">Nuclease</keyword>
<protein>
    <recommendedName>
        <fullName evidence="8 9">Structure-specific endonuclease subunit SLX4</fullName>
    </recommendedName>
</protein>
<evidence type="ECO:0000256" key="1">
    <source>
        <dbReference type="ARBA" id="ARBA00004123"/>
    </source>
</evidence>
<feature type="region of interest" description="Disordered" evidence="10">
    <location>
        <begin position="502"/>
        <end position="551"/>
    </location>
</feature>
<dbReference type="GO" id="GO:0006260">
    <property type="term" value="P:DNA replication"/>
    <property type="evidence" value="ECO:0007669"/>
    <property type="project" value="InterPro"/>
</dbReference>
<comment type="similarity">
    <text evidence="2 9">Belongs to the SLX4 family.</text>
</comment>
<feature type="compositionally biased region" description="Polar residues" evidence="10">
    <location>
        <begin position="520"/>
        <end position="545"/>
    </location>
</feature>
<comment type="subunit">
    <text evidence="9">Forms a heterodimer with SLX1.</text>
</comment>
<dbReference type="EMBL" id="ML732217">
    <property type="protein sequence ID" value="KAB8074015.1"/>
    <property type="molecule type" value="Genomic_DNA"/>
</dbReference>
<feature type="compositionally biased region" description="Polar residues" evidence="10">
    <location>
        <begin position="250"/>
        <end position="259"/>
    </location>
</feature>
<dbReference type="Proteomes" id="UP000326565">
    <property type="component" value="Unassembled WGS sequence"/>
</dbReference>
<feature type="compositionally biased region" description="Basic and acidic residues" evidence="10">
    <location>
        <begin position="66"/>
        <end position="83"/>
    </location>
</feature>
<gene>
    <name evidence="9" type="primary">SLX4</name>
    <name evidence="11" type="ORF">BDV29DRAFT_129036</name>
</gene>
<comment type="PTM">
    <text evidence="9">Phosphorylated in response to DNA damage.</text>
</comment>
<feature type="compositionally biased region" description="Low complexity" evidence="10">
    <location>
        <begin position="626"/>
        <end position="637"/>
    </location>
</feature>
<feature type="compositionally biased region" description="Basic and acidic residues" evidence="10">
    <location>
        <begin position="260"/>
        <end position="276"/>
    </location>
</feature>
<feature type="compositionally biased region" description="Low complexity" evidence="10">
    <location>
        <begin position="214"/>
        <end position="223"/>
    </location>
</feature>
<keyword evidence="6 9" id="KW-0234">DNA repair</keyword>
<dbReference type="GO" id="GO:0006281">
    <property type="term" value="P:DNA repair"/>
    <property type="evidence" value="ECO:0007669"/>
    <property type="project" value="UniProtKB-UniRule"/>
</dbReference>
<comment type="function">
    <text evidence="9">Regulatory subunit of the SLX1-SLX4 structure-specific endonuclease that resolves DNA secondary structures generated during DNA repair and recombination. Has endonuclease activity towards branched DNA substrates, introducing single-strand cuts in duplex DNA close to junctions with ss-DNA.</text>
</comment>
<feature type="region of interest" description="Disordered" evidence="10">
    <location>
        <begin position="589"/>
        <end position="740"/>
    </location>
</feature>
<dbReference type="OrthoDB" id="5349119at2759"/>
<evidence type="ECO:0000256" key="2">
    <source>
        <dbReference type="ARBA" id="ARBA00006661"/>
    </source>
</evidence>
<feature type="region of interest" description="Disordered" evidence="10">
    <location>
        <begin position="209"/>
        <end position="369"/>
    </location>
</feature>
<keyword evidence="5 9" id="KW-0233">DNA recombination</keyword>
<evidence type="ECO:0000256" key="5">
    <source>
        <dbReference type="ARBA" id="ARBA00023172"/>
    </source>
</evidence>
<accession>A0A5N5X1Z6</accession>
<keyword evidence="4 9" id="KW-0227">DNA damage</keyword>
<feature type="compositionally biased region" description="Basic and acidic residues" evidence="10">
    <location>
        <begin position="91"/>
        <end position="101"/>
    </location>
</feature>
<evidence type="ECO:0000256" key="4">
    <source>
        <dbReference type="ARBA" id="ARBA00022763"/>
    </source>
</evidence>
<dbReference type="AlphaFoldDB" id="A0A5N5X1Z6"/>
<feature type="compositionally biased region" description="Basic residues" evidence="10">
    <location>
        <begin position="355"/>
        <end position="365"/>
    </location>
</feature>
<dbReference type="InterPro" id="IPR018574">
    <property type="entry name" value="Structure-sp_endonuc_su_Slx4"/>
</dbReference>
<comment type="subcellular location">
    <subcellularLocation>
        <location evidence="1 9">Nucleus</location>
    </subcellularLocation>
</comment>
<feature type="compositionally biased region" description="Polar residues" evidence="10">
    <location>
        <begin position="711"/>
        <end position="724"/>
    </location>
</feature>
<feature type="compositionally biased region" description="Low complexity" evidence="10">
    <location>
        <begin position="11"/>
        <end position="22"/>
    </location>
</feature>
<dbReference type="GO" id="GO:0017108">
    <property type="term" value="F:5'-flap endonuclease activity"/>
    <property type="evidence" value="ECO:0007669"/>
    <property type="project" value="InterPro"/>
</dbReference>
<evidence type="ECO:0000256" key="6">
    <source>
        <dbReference type="ARBA" id="ARBA00023204"/>
    </source>
</evidence>
<dbReference type="CDD" id="cd22999">
    <property type="entry name" value="SAP_SLX4"/>
    <property type="match status" value="1"/>
</dbReference>
<keyword evidence="11" id="KW-0255">Endonuclease</keyword>
<feature type="compositionally biased region" description="Acidic residues" evidence="10">
    <location>
        <begin position="683"/>
        <end position="692"/>
    </location>
</feature>
<dbReference type="GO" id="GO:0033557">
    <property type="term" value="C:Slx1-Slx4 complex"/>
    <property type="evidence" value="ECO:0007669"/>
    <property type="project" value="UniProtKB-UniRule"/>
</dbReference>
<dbReference type="Pfam" id="PF09494">
    <property type="entry name" value="Slx4"/>
    <property type="match status" value="1"/>
</dbReference>
<organism evidence="11 12">
    <name type="scientific">Aspergillus leporis</name>
    <dbReference type="NCBI Taxonomy" id="41062"/>
    <lineage>
        <taxon>Eukaryota</taxon>
        <taxon>Fungi</taxon>
        <taxon>Dikarya</taxon>
        <taxon>Ascomycota</taxon>
        <taxon>Pezizomycotina</taxon>
        <taxon>Eurotiomycetes</taxon>
        <taxon>Eurotiomycetidae</taxon>
        <taxon>Eurotiales</taxon>
        <taxon>Aspergillaceae</taxon>
        <taxon>Aspergillus</taxon>
        <taxon>Aspergillus subgen. Circumdati</taxon>
    </lineage>
</organism>
<proteinExistence type="inferred from homology"/>
<evidence type="ECO:0000256" key="8">
    <source>
        <dbReference type="ARBA" id="ARBA00029496"/>
    </source>
</evidence>
<feature type="compositionally biased region" description="Basic and acidic residues" evidence="10">
    <location>
        <begin position="286"/>
        <end position="314"/>
    </location>
</feature>
<feature type="compositionally biased region" description="Polar residues" evidence="10">
    <location>
        <begin position="652"/>
        <end position="679"/>
    </location>
</feature>
<feature type="region of interest" description="Disordered" evidence="10">
    <location>
        <begin position="1"/>
        <end position="161"/>
    </location>
</feature>
<dbReference type="HAMAP" id="MF_03110">
    <property type="entry name" value="Endonuc_su_Slx4"/>
    <property type="match status" value="1"/>
</dbReference>
<evidence type="ECO:0000256" key="9">
    <source>
        <dbReference type="HAMAP-Rule" id="MF_03110"/>
    </source>
</evidence>
<reference evidence="11 12" key="1">
    <citation type="submission" date="2019-04" db="EMBL/GenBank/DDBJ databases">
        <title>Friends and foes A comparative genomics study of 23 Aspergillus species from section Flavi.</title>
        <authorList>
            <consortium name="DOE Joint Genome Institute"/>
            <person name="Kjaerbolling I."/>
            <person name="Vesth T."/>
            <person name="Frisvad J.C."/>
            <person name="Nybo J.L."/>
            <person name="Theobald S."/>
            <person name="Kildgaard S."/>
            <person name="Isbrandt T."/>
            <person name="Kuo A."/>
            <person name="Sato A."/>
            <person name="Lyhne E.K."/>
            <person name="Kogle M.E."/>
            <person name="Wiebenga A."/>
            <person name="Kun R.S."/>
            <person name="Lubbers R.J."/>
            <person name="Makela M.R."/>
            <person name="Barry K."/>
            <person name="Chovatia M."/>
            <person name="Clum A."/>
            <person name="Daum C."/>
            <person name="Haridas S."/>
            <person name="He G."/>
            <person name="LaButti K."/>
            <person name="Lipzen A."/>
            <person name="Mondo S."/>
            <person name="Riley R."/>
            <person name="Salamov A."/>
            <person name="Simmons B.A."/>
            <person name="Magnuson J.K."/>
            <person name="Henrissat B."/>
            <person name="Mortensen U.H."/>
            <person name="Larsen T.O."/>
            <person name="Devries R.P."/>
            <person name="Grigoriev I.V."/>
            <person name="Machida M."/>
            <person name="Baker S.E."/>
            <person name="Andersen M.R."/>
        </authorList>
    </citation>
    <scope>NUCLEOTIDE SEQUENCE [LARGE SCALE GENOMIC DNA]</scope>
    <source>
        <strain evidence="11 12">CBS 151.66</strain>
    </source>
</reference>
<evidence type="ECO:0000313" key="12">
    <source>
        <dbReference type="Proteomes" id="UP000326565"/>
    </source>
</evidence>
<keyword evidence="11" id="KW-0378">Hydrolase</keyword>
<feature type="compositionally biased region" description="Basic and acidic residues" evidence="10">
    <location>
        <begin position="504"/>
        <end position="514"/>
    </location>
</feature>
<evidence type="ECO:0000256" key="7">
    <source>
        <dbReference type="ARBA" id="ARBA00023242"/>
    </source>
</evidence>
<feature type="compositionally biased region" description="Polar residues" evidence="10">
    <location>
        <begin position="590"/>
        <end position="604"/>
    </location>
</feature>
<feature type="compositionally biased region" description="Low complexity" evidence="10">
    <location>
        <begin position="725"/>
        <end position="737"/>
    </location>
</feature>
<dbReference type="InterPro" id="IPR027784">
    <property type="entry name" value="Slx4_ascomycetes"/>
</dbReference>
<name>A0A5N5X1Z6_9EURO</name>
<evidence type="ECO:0000256" key="3">
    <source>
        <dbReference type="ARBA" id="ARBA00022553"/>
    </source>
</evidence>
<evidence type="ECO:0000256" key="10">
    <source>
        <dbReference type="SAM" id="MobiDB-lite"/>
    </source>
</evidence>
<sequence length="817" mass="90076">MSASADVIVLSSSPDRTPTRSPVLPVHDPERLFDLSPRSLPPSPVRSPSELFQVPTRSRFFGLGSRSDEPSRNTKSKASEEATVKFTRTARLREPSVEDKPKRRRKEPTSESQTTSGGLGYATHAHKDNASKQTTTSRKKRSDHKSKRVKPGDKTITGKVAKVGNVQPKLLDDKVIDMSTSENSLQQVSTKEGVDWDDDGLLLDAAMKRRMDWTPTKDTTTPTVELSGEEVAQGDPKSFGSFLSEYGFNDRSSAPSNARSSEDDGPTKRRRIELVDPRLYTSSKLVSEDIVDKSSTEDDQRKQSESKKKSERQPKKLTTLTARVTARYLNDFTGGSDSSSRETTSRESSAAARTKNTKGKAKGKSKLQEPEFLVLSPEAAAKSLEDQDLIFGTCSQLEREDSPTTLREMQAAITESERCAAAEHSFRNSTLSATTSRFSASRSLWSIGARDFEGSLIRQAEVVDLVDTPKLAKVTALANDHCSGKRLEDTVATVNIRPLGLPRSEAEKPKESLAVRKASSPASNIITATSSHQLEDTTSQSSEPQPTMPHYTGFTEAELSKQVATYGFKPLKNRKKMIEILQKCWESKHGSSTKADTYGVQQNAPFEPTPETASSQSKAPEKLPRKITTSRKTTARSTTKRETSAPPKSKSKQNPSTSDSGKTPSTQVETKQAPSTRSFINVEEIEDSEEEAVPSPSRVQSQYISEKRQPLTVSKTPFSTSNPRTNKLTSNTTTTPNHPDLADKITKAMLTQPAGTPSRPSWYEKILMYDPIILEDFATWLNTEGLGLVDEDREVGTGFLRKWCESRGICCCYRKPS</sequence>
<keyword evidence="7 9" id="KW-0539">Nucleus</keyword>
<evidence type="ECO:0000313" key="11">
    <source>
        <dbReference type="EMBL" id="KAB8074015.1"/>
    </source>
</evidence>